<organism evidence="10 11">
    <name type="scientific">Branchiostoma belcheri</name>
    <name type="common">Amphioxus</name>
    <dbReference type="NCBI Taxonomy" id="7741"/>
    <lineage>
        <taxon>Eukaryota</taxon>
        <taxon>Metazoa</taxon>
        <taxon>Chordata</taxon>
        <taxon>Cephalochordata</taxon>
        <taxon>Leptocardii</taxon>
        <taxon>Amphioxiformes</taxon>
        <taxon>Branchiostomatidae</taxon>
        <taxon>Branchiostoma</taxon>
    </lineage>
</organism>
<dbReference type="GO" id="GO:0098609">
    <property type="term" value="P:cell-cell adhesion"/>
    <property type="evidence" value="ECO:0007669"/>
    <property type="project" value="TreeGrafter"/>
</dbReference>
<evidence type="ECO:0000313" key="11">
    <source>
        <dbReference type="RefSeq" id="XP_019623009.1"/>
    </source>
</evidence>
<dbReference type="CDD" id="cd00099">
    <property type="entry name" value="IgV"/>
    <property type="match status" value="1"/>
</dbReference>
<keyword evidence="7" id="KW-1133">Transmembrane helix</keyword>
<keyword evidence="4" id="KW-0325">Glycoprotein</keyword>
<dbReference type="AlphaFoldDB" id="A0A6P4YMV4"/>
<gene>
    <name evidence="11" type="primary">LOC109469064</name>
</gene>
<reference evidence="11" key="1">
    <citation type="submission" date="2025-08" db="UniProtKB">
        <authorList>
            <consortium name="RefSeq"/>
        </authorList>
    </citation>
    <scope>IDENTIFICATION</scope>
    <source>
        <tissue evidence="11">Gonad</tissue>
    </source>
</reference>
<feature type="region of interest" description="Disordered" evidence="6">
    <location>
        <begin position="647"/>
        <end position="672"/>
    </location>
</feature>
<dbReference type="GO" id="GO:0005886">
    <property type="term" value="C:plasma membrane"/>
    <property type="evidence" value="ECO:0007669"/>
    <property type="project" value="TreeGrafter"/>
</dbReference>
<keyword evidence="10" id="KW-1185">Reference proteome</keyword>
<evidence type="ECO:0000256" key="7">
    <source>
        <dbReference type="SAM" id="Phobius"/>
    </source>
</evidence>
<dbReference type="Proteomes" id="UP000515135">
    <property type="component" value="Unplaced"/>
</dbReference>
<feature type="signal peptide" evidence="8">
    <location>
        <begin position="1"/>
        <end position="19"/>
    </location>
</feature>
<feature type="region of interest" description="Disordered" evidence="6">
    <location>
        <begin position="687"/>
        <end position="706"/>
    </location>
</feature>
<evidence type="ECO:0000256" key="1">
    <source>
        <dbReference type="ARBA" id="ARBA00004479"/>
    </source>
</evidence>
<proteinExistence type="predicted"/>
<protein>
    <submittedName>
        <fullName evidence="11">Kin of IRRE-like protein 2</fullName>
    </submittedName>
</protein>
<dbReference type="Pfam" id="PF13927">
    <property type="entry name" value="Ig_3"/>
    <property type="match status" value="2"/>
</dbReference>
<feature type="domain" description="Ig-like" evidence="9">
    <location>
        <begin position="145"/>
        <end position="236"/>
    </location>
</feature>
<feature type="domain" description="Ig-like" evidence="9">
    <location>
        <begin position="417"/>
        <end position="515"/>
    </location>
</feature>
<dbReference type="InterPro" id="IPR013783">
    <property type="entry name" value="Ig-like_fold"/>
</dbReference>
<dbReference type="KEGG" id="bbel:109469064"/>
<evidence type="ECO:0000256" key="4">
    <source>
        <dbReference type="ARBA" id="ARBA00023180"/>
    </source>
</evidence>
<evidence type="ECO:0000256" key="3">
    <source>
        <dbReference type="ARBA" id="ARBA00023157"/>
    </source>
</evidence>
<dbReference type="RefSeq" id="XP_019623009.1">
    <property type="nucleotide sequence ID" value="XM_019767450.1"/>
</dbReference>
<sequence>MALLLLLRIPLVLYLTSEAYLHSKLCKLFVISTVHAAIYRTRPQPIAALLGQTITLRCSFKNLRSDDVVNWFGPPEFQHISAARNVHSRYTRYSVVDSNADAGEFNLEIRKVKLEDDGIYRCSTFYAENAADARLTVVVPPTRRPDIIIKSDPPTVGQALRVVCRPSGGRPLPKLTWYNGTHPIRQPVHGWNRGRQAADGQSALMIPVLTKWDNGMNLTCRADQGFPDLVEPAVTSTVLNIQYPPVVSAVKSTVRVKEGTFTNLSCYVDSNPLATVMWRKLDGHLPADGEERHRSFILPAVSRKHAGRYQCRADNGIQPDAFATILLDVLYPPTIQTKFDKVDVLFGNTDYSLECKADGNPKPKIRWRRTNTNLYFNNPLRFSKSDYQTEGDYECVAESAGFRAAVRQAVINVIGRPDVRGDPETIRTSQGSSVTLLCEVNADPQLSSISWLWRNDRGRQIALRKNRISGVSIRQRTTTMGTDSILVIDSVSTGNAGEYSCKATNMFGEDSRDFTIVVEGPPVFIIAMVTGVLAVSIILTVVAGICIARRRNCRCCNKTNTQEMPISNGTKPLPPAHPHVHETSMMELEDFGGTMKPRPPPKGEKDLYAIGVNYPNPVMQTPTYAVMDRRKCHCKDEEAHRKHIHIETHRRHKMKRPITKPDHDLSPHNGDSWRVVSKKRHLPEYCDSQDDAYAYDGPYNKHFPRS</sequence>
<dbReference type="SUPFAM" id="SSF48726">
    <property type="entry name" value="Immunoglobulin"/>
    <property type="match status" value="5"/>
</dbReference>
<dbReference type="SMART" id="SM00406">
    <property type="entry name" value="IGv"/>
    <property type="match status" value="1"/>
</dbReference>
<feature type="chain" id="PRO_5027604707" evidence="8">
    <location>
        <begin position="20"/>
        <end position="706"/>
    </location>
</feature>
<evidence type="ECO:0000259" key="9">
    <source>
        <dbReference type="PROSITE" id="PS50835"/>
    </source>
</evidence>
<keyword evidence="8" id="KW-0732">Signal</keyword>
<feature type="transmembrane region" description="Helical" evidence="7">
    <location>
        <begin position="523"/>
        <end position="548"/>
    </location>
</feature>
<feature type="domain" description="Ig-like" evidence="9">
    <location>
        <begin position="333"/>
        <end position="412"/>
    </location>
</feature>
<dbReference type="GeneID" id="109469064"/>
<name>A0A6P4YMV4_BRABE</name>
<dbReference type="InterPro" id="IPR007110">
    <property type="entry name" value="Ig-like_dom"/>
</dbReference>
<feature type="domain" description="Ig-like" evidence="9">
    <location>
        <begin position="244"/>
        <end position="324"/>
    </location>
</feature>
<feature type="domain" description="Ig-like" evidence="9">
    <location>
        <begin position="51"/>
        <end position="138"/>
    </location>
</feature>
<keyword evidence="3" id="KW-1015">Disulfide bond</keyword>
<evidence type="ECO:0000313" key="10">
    <source>
        <dbReference type="Proteomes" id="UP000515135"/>
    </source>
</evidence>
<evidence type="ECO:0000256" key="5">
    <source>
        <dbReference type="ARBA" id="ARBA00023319"/>
    </source>
</evidence>
<evidence type="ECO:0000256" key="8">
    <source>
        <dbReference type="SAM" id="SignalP"/>
    </source>
</evidence>
<feature type="compositionally biased region" description="Basic residues" evidence="6">
    <location>
        <begin position="647"/>
        <end position="658"/>
    </location>
</feature>
<dbReference type="InterPro" id="IPR013098">
    <property type="entry name" value="Ig_I-set"/>
</dbReference>
<dbReference type="InterPro" id="IPR003599">
    <property type="entry name" value="Ig_sub"/>
</dbReference>
<keyword evidence="7" id="KW-0812">Transmembrane</keyword>
<dbReference type="Gene3D" id="2.60.40.10">
    <property type="entry name" value="Immunoglobulins"/>
    <property type="match status" value="5"/>
</dbReference>
<dbReference type="GO" id="GO:0050839">
    <property type="term" value="F:cell adhesion molecule binding"/>
    <property type="evidence" value="ECO:0007669"/>
    <property type="project" value="TreeGrafter"/>
</dbReference>
<dbReference type="SMART" id="SM00408">
    <property type="entry name" value="IGc2"/>
    <property type="match status" value="4"/>
</dbReference>
<accession>A0A6P4YMV4</accession>
<evidence type="ECO:0000256" key="2">
    <source>
        <dbReference type="ARBA" id="ARBA00023136"/>
    </source>
</evidence>
<keyword evidence="5" id="KW-0393">Immunoglobulin domain</keyword>
<dbReference type="InterPro" id="IPR051275">
    <property type="entry name" value="Cell_adhesion_signaling"/>
</dbReference>
<dbReference type="SMART" id="SM00409">
    <property type="entry name" value="IG"/>
    <property type="match status" value="5"/>
</dbReference>
<dbReference type="OrthoDB" id="6413693at2759"/>
<dbReference type="PANTHER" id="PTHR11640">
    <property type="entry name" value="NEPHRIN"/>
    <property type="match status" value="1"/>
</dbReference>
<dbReference type="InterPro" id="IPR036179">
    <property type="entry name" value="Ig-like_dom_sf"/>
</dbReference>
<dbReference type="InterPro" id="IPR003598">
    <property type="entry name" value="Ig_sub2"/>
</dbReference>
<dbReference type="Pfam" id="PF07686">
    <property type="entry name" value="V-set"/>
    <property type="match status" value="1"/>
</dbReference>
<dbReference type="PANTHER" id="PTHR11640:SF164">
    <property type="entry name" value="MAM DOMAIN-CONTAINING GLYCOSYLPHOSPHATIDYLINOSITOL ANCHOR PROTEIN 1"/>
    <property type="match status" value="1"/>
</dbReference>
<evidence type="ECO:0000256" key="6">
    <source>
        <dbReference type="SAM" id="MobiDB-lite"/>
    </source>
</evidence>
<keyword evidence="2 7" id="KW-0472">Membrane</keyword>
<dbReference type="Pfam" id="PF07679">
    <property type="entry name" value="I-set"/>
    <property type="match status" value="1"/>
</dbReference>
<comment type="subcellular location">
    <subcellularLocation>
        <location evidence="1">Membrane</location>
        <topology evidence="1">Single-pass type I membrane protein</topology>
    </subcellularLocation>
</comment>
<dbReference type="PROSITE" id="PS50835">
    <property type="entry name" value="IG_LIKE"/>
    <property type="match status" value="5"/>
</dbReference>
<dbReference type="InterPro" id="IPR013106">
    <property type="entry name" value="Ig_V-set"/>
</dbReference>
<dbReference type="GO" id="GO:0005911">
    <property type="term" value="C:cell-cell junction"/>
    <property type="evidence" value="ECO:0007669"/>
    <property type="project" value="TreeGrafter"/>
</dbReference>